<feature type="transmembrane region" description="Helical" evidence="2">
    <location>
        <begin position="109"/>
        <end position="132"/>
    </location>
</feature>
<feature type="transmembrane region" description="Helical" evidence="2">
    <location>
        <begin position="15"/>
        <end position="38"/>
    </location>
</feature>
<evidence type="ECO:0008006" key="5">
    <source>
        <dbReference type="Google" id="ProtNLM"/>
    </source>
</evidence>
<keyword evidence="2" id="KW-0812">Transmembrane</keyword>
<feature type="compositionally biased region" description="Basic and acidic residues" evidence="1">
    <location>
        <begin position="194"/>
        <end position="203"/>
    </location>
</feature>
<dbReference type="Proteomes" id="UP000093943">
    <property type="component" value="Unassembled WGS sequence"/>
</dbReference>
<feature type="transmembrane region" description="Helical" evidence="2">
    <location>
        <begin position="76"/>
        <end position="97"/>
    </location>
</feature>
<feature type="region of interest" description="Disordered" evidence="1">
    <location>
        <begin position="174"/>
        <end position="203"/>
    </location>
</feature>
<keyword evidence="2" id="KW-1133">Transmembrane helix</keyword>
<proteinExistence type="predicted"/>
<evidence type="ECO:0000256" key="2">
    <source>
        <dbReference type="SAM" id="Phobius"/>
    </source>
</evidence>
<sequence length="203" mass="21220">MVNMFNPARHTHTKATVIATVLLAACGVLIGTWVAALYDVLRVGVLDNALANRLGYIGEITGASVDPRPHGISRSALIIMFLVGLVGGLITFATTAVSRRAVGDPEAVAYALGCGFVGAGAGFAWLATGWPVVERDQADAFGTFIHFGGVWVPLILLGIGALCLLVWWVDPDVDEQPDTDTPTEPPSGEGHASTSEDGRRTGP</sequence>
<reference evidence="4" key="1">
    <citation type="submission" date="2016-06" db="EMBL/GenBank/DDBJ databases">
        <authorList>
            <person name="Sutton G."/>
            <person name="Brinkac L."/>
            <person name="Sanka R."/>
            <person name="Adams M."/>
            <person name="Lau E."/>
            <person name="Sam S."/>
            <person name="Sreng N."/>
            <person name="Him V."/>
            <person name="Kerleguer A."/>
            <person name="Cheng S."/>
        </authorList>
    </citation>
    <scope>NUCLEOTIDE SEQUENCE [LARGE SCALE GENOMIC DNA]</scope>
    <source>
        <strain evidence="4">E1876</strain>
    </source>
</reference>
<feature type="transmembrane region" description="Helical" evidence="2">
    <location>
        <begin position="144"/>
        <end position="169"/>
    </location>
</feature>
<evidence type="ECO:0000313" key="3">
    <source>
        <dbReference type="EMBL" id="OBI31604.1"/>
    </source>
</evidence>
<organism evidence="3 4">
    <name type="scientific">Mycolicibacter sinensis (strain JDM601)</name>
    <name type="common">Mycobacterium sinense</name>
    <dbReference type="NCBI Taxonomy" id="875328"/>
    <lineage>
        <taxon>Bacteria</taxon>
        <taxon>Bacillati</taxon>
        <taxon>Actinomycetota</taxon>
        <taxon>Actinomycetes</taxon>
        <taxon>Mycobacteriales</taxon>
        <taxon>Mycobacteriaceae</taxon>
        <taxon>Mycolicibacter</taxon>
    </lineage>
</organism>
<accession>A0A1A2NIF1</accession>
<protein>
    <recommendedName>
        <fullName evidence="5">Transmembrane protein</fullName>
    </recommendedName>
</protein>
<comment type="caution">
    <text evidence="3">The sequence shown here is derived from an EMBL/GenBank/DDBJ whole genome shotgun (WGS) entry which is preliminary data.</text>
</comment>
<name>A0A1A2NIF1_MYCSD</name>
<dbReference type="EMBL" id="LZKG01000056">
    <property type="protein sequence ID" value="OBI31604.1"/>
    <property type="molecule type" value="Genomic_DNA"/>
</dbReference>
<evidence type="ECO:0000256" key="1">
    <source>
        <dbReference type="SAM" id="MobiDB-lite"/>
    </source>
</evidence>
<keyword evidence="2" id="KW-0472">Membrane</keyword>
<gene>
    <name evidence="3" type="ORF">A5710_17805</name>
</gene>
<dbReference type="AlphaFoldDB" id="A0A1A2NIF1"/>
<evidence type="ECO:0000313" key="4">
    <source>
        <dbReference type="Proteomes" id="UP000093943"/>
    </source>
</evidence>